<name>A0A8H8A0N4_9FUNG</name>
<organism evidence="13 14">
    <name type="scientific">Olpidium bornovanus</name>
    <dbReference type="NCBI Taxonomy" id="278681"/>
    <lineage>
        <taxon>Eukaryota</taxon>
        <taxon>Fungi</taxon>
        <taxon>Fungi incertae sedis</taxon>
        <taxon>Olpidiomycota</taxon>
        <taxon>Olpidiomycotina</taxon>
        <taxon>Olpidiomycetes</taxon>
        <taxon>Olpidiales</taxon>
        <taxon>Olpidiaceae</taxon>
        <taxon>Olpidium</taxon>
    </lineage>
</organism>
<evidence type="ECO:0000313" key="14">
    <source>
        <dbReference type="Proteomes" id="UP000673691"/>
    </source>
</evidence>
<dbReference type="GO" id="GO:0061723">
    <property type="term" value="P:glycophagy"/>
    <property type="evidence" value="ECO:0007669"/>
    <property type="project" value="TreeGrafter"/>
</dbReference>
<dbReference type="OrthoDB" id="18982at2759"/>
<dbReference type="PANTHER" id="PTHR13190">
    <property type="entry name" value="AUTOPHAGY-RELATED 2, ISOFORM A"/>
    <property type="match status" value="1"/>
</dbReference>
<dbReference type="Pfam" id="PF13329">
    <property type="entry name" value="ATG2_CAD"/>
    <property type="match status" value="1"/>
</dbReference>
<evidence type="ECO:0000256" key="4">
    <source>
        <dbReference type="ARBA" id="ARBA00018070"/>
    </source>
</evidence>
<protein>
    <recommendedName>
        <fullName evidence="4">Autophagy-related protein 2</fullName>
    </recommendedName>
</protein>
<evidence type="ECO:0000256" key="11">
    <source>
        <dbReference type="ARBA" id="ARBA00024615"/>
    </source>
</evidence>
<feature type="region of interest" description="Disordered" evidence="12">
    <location>
        <begin position="522"/>
        <end position="553"/>
    </location>
</feature>
<comment type="subcellular location">
    <subcellularLocation>
        <location evidence="1">Endoplasmic reticulum membrane</location>
        <topology evidence="1">Peripheral membrane protein</topology>
    </subcellularLocation>
    <subcellularLocation>
        <location evidence="2">Preautophagosomal structure membrane</location>
        <topology evidence="2">Peripheral membrane protein</topology>
    </subcellularLocation>
</comment>
<evidence type="ECO:0000256" key="9">
    <source>
        <dbReference type="ARBA" id="ARBA00023136"/>
    </source>
</evidence>
<evidence type="ECO:0000256" key="3">
    <source>
        <dbReference type="ARBA" id="ARBA00009714"/>
    </source>
</evidence>
<gene>
    <name evidence="13" type="ORF">BJ554DRAFT_2509</name>
</gene>
<dbReference type="InterPro" id="IPR026849">
    <property type="entry name" value="ATG2"/>
</dbReference>
<reference evidence="13 14" key="1">
    <citation type="journal article" name="Sci. Rep.">
        <title>Genome-scale phylogenetic analyses confirm Olpidium as the closest living zoosporic fungus to the non-flagellated, terrestrial fungi.</title>
        <authorList>
            <person name="Chang Y."/>
            <person name="Rochon D."/>
            <person name="Sekimoto S."/>
            <person name="Wang Y."/>
            <person name="Chovatia M."/>
            <person name="Sandor L."/>
            <person name="Salamov A."/>
            <person name="Grigoriev I.V."/>
            <person name="Stajich J.E."/>
            <person name="Spatafora J.W."/>
        </authorList>
    </citation>
    <scope>NUCLEOTIDE SEQUENCE [LARGE SCALE GENOMIC DNA]</scope>
    <source>
        <strain evidence="13">S191</strain>
    </source>
</reference>
<evidence type="ECO:0000256" key="2">
    <source>
        <dbReference type="ARBA" id="ARBA00004623"/>
    </source>
</evidence>
<dbReference type="GO" id="GO:0043495">
    <property type="term" value="F:protein-membrane adaptor activity"/>
    <property type="evidence" value="ECO:0007669"/>
    <property type="project" value="TreeGrafter"/>
</dbReference>
<comment type="catalytic activity">
    <reaction evidence="11">
        <text>a 1,2-diacyl-sn-glycero-3-phosphoethanolamine(in) = a 1,2-diacyl-sn-glycero-3-phosphoethanolamine(out)</text>
        <dbReference type="Rhea" id="RHEA:38895"/>
        <dbReference type="ChEBI" id="CHEBI:64612"/>
    </reaction>
</comment>
<sequence length="798" mass="86936">MMNVWTSLAGSYAIPNTLQKRLLKFLLKRAIGQFLAEELDLDNLDVQLGKGQVHLRELELDAEVLNDAAAGLPVTVVKGSIGGITASLPWKNIWRGSCELHVEHLELILAVGDGVPIGAASRASVHMAESHIMSSSIHFAGDFLRNEVPNEENDEMRKSMFGLAATSRTSRESDTRPSDVAVAGTGMEGLQVLAGLIDGILSRLKVTASQTTVKIQHFTTSPAAHLFGKVEGEWPEPLSGSRLEHPRPVFIVISIPFATFRDENFHPEETSENTENSVADSLTVTPNFTGESSKTIFIKGLNVKLQQPLTVEEGIAASGLNNFGETQFSDNSAMNWTERGENSAPSCADRQTTRQLEAMICSSDDSESIVRFRSKRSLTGIMAEYQREAAQSPTLGGASPSSLPSYARSSMWTAAWEVDCEIPSLRALLAPAHAGLLWEVCFAMALSPPSSPVFDYGKMAHRPSSSVIGNSLYVDAVGYQDEPAYPEANSRDPKNYRTQRASYGTRSEALPTVCDDLSDLIRGTPVSGTPRSARAGNLKPPSSRESGGAAHEDVREVPLSRNVNLLVRRIQLFLLHSDLTADGSLRLSADCLPFPEAIAKCDHHVIDVTDARYYMRVWNVDGESTGYGGHEAQLKKTAEVHIGNAGVHERLSPRATTASVTVTPVITFNSDLPGNFAYSDDGDEFWMQPAKGARADLKIESERQWAVRIRFFEDELDAYRGGMLNGGTVQVDLAPMAVSVNPEMMARLAGFVRWLDMAENEGGEDRYAGDYDNVHNFLGGEAVIEDLERGAVPSRQVQ</sequence>
<comment type="catalytic activity">
    <reaction evidence="10">
        <text>a 1,2-diacyl-sn-glycero-3-phospho-L-serine(in) = a 1,2-diacyl-sn-glycero-3-phospho-L-serine(out)</text>
        <dbReference type="Rhea" id="RHEA:38663"/>
        <dbReference type="ChEBI" id="CHEBI:57262"/>
    </reaction>
</comment>
<evidence type="ECO:0000256" key="10">
    <source>
        <dbReference type="ARBA" id="ARBA00024479"/>
    </source>
</evidence>
<evidence type="ECO:0000313" key="13">
    <source>
        <dbReference type="EMBL" id="KAG5462989.1"/>
    </source>
</evidence>
<dbReference type="GO" id="GO:0034727">
    <property type="term" value="P:piecemeal microautophagy of the nucleus"/>
    <property type="evidence" value="ECO:0007669"/>
    <property type="project" value="TreeGrafter"/>
</dbReference>
<evidence type="ECO:0000256" key="7">
    <source>
        <dbReference type="ARBA" id="ARBA00023006"/>
    </source>
</evidence>
<keyword evidence="6" id="KW-0256">Endoplasmic reticulum</keyword>
<proteinExistence type="inferred from homology"/>
<dbReference type="GO" id="GO:0034045">
    <property type="term" value="C:phagophore assembly site membrane"/>
    <property type="evidence" value="ECO:0007669"/>
    <property type="project" value="UniProtKB-SubCell"/>
</dbReference>
<dbReference type="GO" id="GO:0006869">
    <property type="term" value="P:lipid transport"/>
    <property type="evidence" value="ECO:0007669"/>
    <property type="project" value="UniProtKB-KW"/>
</dbReference>
<keyword evidence="8" id="KW-0445">Lipid transport</keyword>
<dbReference type="AlphaFoldDB" id="A0A8H8A0N4"/>
<evidence type="ECO:0000256" key="5">
    <source>
        <dbReference type="ARBA" id="ARBA00022448"/>
    </source>
</evidence>
<comment type="similarity">
    <text evidence="3">Belongs to the ATG2 family.</text>
</comment>
<dbReference type="GO" id="GO:0061908">
    <property type="term" value="C:phagophore"/>
    <property type="evidence" value="ECO:0007669"/>
    <property type="project" value="TreeGrafter"/>
</dbReference>
<dbReference type="Proteomes" id="UP000673691">
    <property type="component" value="Unassembled WGS sequence"/>
</dbReference>
<dbReference type="GO" id="GO:0005789">
    <property type="term" value="C:endoplasmic reticulum membrane"/>
    <property type="evidence" value="ECO:0007669"/>
    <property type="project" value="UniProtKB-SubCell"/>
</dbReference>
<evidence type="ECO:0000256" key="12">
    <source>
        <dbReference type="SAM" id="MobiDB-lite"/>
    </source>
</evidence>
<evidence type="ECO:0000256" key="1">
    <source>
        <dbReference type="ARBA" id="ARBA00004406"/>
    </source>
</evidence>
<dbReference type="GO" id="GO:0061709">
    <property type="term" value="P:reticulophagy"/>
    <property type="evidence" value="ECO:0007669"/>
    <property type="project" value="TreeGrafter"/>
</dbReference>
<dbReference type="PANTHER" id="PTHR13190:SF1">
    <property type="entry name" value="AUTOPHAGY-RELATED 2, ISOFORM A"/>
    <property type="match status" value="1"/>
</dbReference>
<dbReference type="GO" id="GO:0000422">
    <property type="term" value="P:autophagy of mitochondrion"/>
    <property type="evidence" value="ECO:0007669"/>
    <property type="project" value="TreeGrafter"/>
</dbReference>
<comment type="caution">
    <text evidence="13">The sequence shown here is derived from an EMBL/GenBank/DDBJ whole genome shotgun (WGS) entry which is preliminary data.</text>
</comment>
<keyword evidence="14" id="KW-1185">Reference proteome</keyword>
<evidence type="ECO:0000256" key="8">
    <source>
        <dbReference type="ARBA" id="ARBA00023055"/>
    </source>
</evidence>
<keyword evidence="7" id="KW-0072">Autophagy</keyword>
<keyword evidence="5" id="KW-0813">Transport</keyword>
<dbReference type="GO" id="GO:0000045">
    <property type="term" value="P:autophagosome assembly"/>
    <property type="evidence" value="ECO:0007669"/>
    <property type="project" value="TreeGrafter"/>
</dbReference>
<accession>A0A8H8A0N4</accession>
<dbReference type="GO" id="GO:0032266">
    <property type="term" value="F:phosphatidylinositol-3-phosphate binding"/>
    <property type="evidence" value="ECO:0007669"/>
    <property type="project" value="TreeGrafter"/>
</dbReference>
<keyword evidence="9" id="KW-0472">Membrane</keyword>
<evidence type="ECO:0000256" key="6">
    <source>
        <dbReference type="ARBA" id="ARBA00022824"/>
    </source>
</evidence>
<dbReference type="EMBL" id="JAEFCI010001316">
    <property type="protein sequence ID" value="KAG5462989.1"/>
    <property type="molecule type" value="Genomic_DNA"/>
</dbReference>